<organism evidence="3 4">
    <name type="scientific">Petromyces alliaceus</name>
    <name type="common">Aspergillus alliaceus</name>
    <dbReference type="NCBI Taxonomy" id="209559"/>
    <lineage>
        <taxon>Eukaryota</taxon>
        <taxon>Fungi</taxon>
        <taxon>Dikarya</taxon>
        <taxon>Ascomycota</taxon>
        <taxon>Pezizomycotina</taxon>
        <taxon>Eurotiomycetes</taxon>
        <taxon>Eurotiomycetidae</taxon>
        <taxon>Eurotiales</taxon>
        <taxon>Aspergillaceae</taxon>
        <taxon>Aspergillus</taxon>
        <taxon>Aspergillus subgen. Circumdati</taxon>
    </lineage>
</organism>
<sequence>MRVSRKFNDLIGIFMVINLVPFILAEASRLDFLANNLSYRLFHRSLPGSLITAPQGAVGYQPAPGPVANNAWPTETDTAATGATASQDLSHESRQESVGIDGTARPQDNVAILTGTVTGTHGVMATTQTATAGRDVALTSTRLFFLVLVTVLQL</sequence>
<reference evidence="3 4" key="1">
    <citation type="submission" date="2019-04" db="EMBL/GenBank/DDBJ databases">
        <title>Aspergillus burnettii sp. nov., novel species from soil in southeast Queensland.</title>
        <authorList>
            <person name="Gilchrist C.L.M."/>
            <person name="Pitt J.I."/>
            <person name="Lange L."/>
            <person name="Lacey H.J."/>
            <person name="Vuong D."/>
            <person name="Midgley D.J."/>
            <person name="Greenfield P."/>
            <person name="Bradbury M."/>
            <person name="Lacey E."/>
            <person name="Busk P.K."/>
            <person name="Pilgaard B."/>
            <person name="Chooi Y.H."/>
            <person name="Piggott A.M."/>
        </authorList>
    </citation>
    <scope>NUCLEOTIDE SEQUENCE [LARGE SCALE GENOMIC DNA]</scope>
    <source>
        <strain evidence="3 4">FRR 5400</strain>
    </source>
</reference>
<evidence type="ECO:0000256" key="2">
    <source>
        <dbReference type="SAM" id="Phobius"/>
    </source>
</evidence>
<keyword evidence="2" id="KW-0812">Transmembrane</keyword>
<proteinExistence type="predicted"/>
<gene>
    <name evidence="3" type="ORF">ETB97_009630</name>
</gene>
<accession>A0A8H6AAM6</accession>
<dbReference type="AlphaFoldDB" id="A0A8H6AAM6"/>
<evidence type="ECO:0000313" key="3">
    <source>
        <dbReference type="EMBL" id="KAF5863697.1"/>
    </source>
</evidence>
<protein>
    <submittedName>
        <fullName evidence="3">Uncharacterized protein</fullName>
    </submittedName>
</protein>
<feature type="region of interest" description="Disordered" evidence="1">
    <location>
        <begin position="80"/>
        <end position="102"/>
    </location>
</feature>
<dbReference type="EMBL" id="SPNV01000047">
    <property type="protein sequence ID" value="KAF5863697.1"/>
    <property type="molecule type" value="Genomic_DNA"/>
</dbReference>
<feature type="transmembrane region" description="Helical" evidence="2">
    <location>
        <begin position="7"/>
        <end position="25"/>
    </location>
</feature>
<comment type="caution">
    <text evidence="3">The sequence shown here is derived from an EMBL/GenBank/DDBJ whole genome shotgun (WGS) entry which is preliminary data.</text>
</comment>
<keyword evidence="4" id="KW-1185">Reference proteome</keyword>
<name>A0A8H6AAM6_PETAA</name>
<evidence type="ECO:0000313" key="4">
    <source>
        <dbReference type="Proteomes" id="UP000541154"/>
    </source>
</evidence>
<keyword evidence="2" id="KW-0472">Membrane</keyword>
<keyword evidence="2" id="KW-1133">Transmembrane helix</keyword>
<dbReference type="Proteomes" id="UP000541154">
    <property type="component" value="Unassembled WGS sequence"/>
</dbReference>
<evidence type="ECO:0000256" key="1">
    <source>
        <dbReference type="SAM" id="MobiDB-lite"/>
    </source>
</evidence>